<dbReference type="Proteomes" id="UP000218334">
    <property type="component" value="Unassembled WGS sequence"/>
</dbReference>
<keyword evidence="2" id="KW-1185">Reference proteome</keyword>
<evidence type="ECO:0000313" key="1">
    <source>
        <dbReference type="EMBL" id="PBK67881.1"/>
    </source>
</evidence>
<dbReference type="AlphaFoldDB" id="A0A2H3BAH8"/>
<organism evidence="1 2">
    <name type="scientific">Armillaria solidipes</name>
    <dbReference type="NCBI Taxonomy" id="1076256"/>
    <lineage>
        <taxon>Eukaryota</taxon>
        <taxon>Fungi</taxon>
        <taxon>Dikarya</taxon>
        <taxon>Basidiomycota</taxon>
        <taxon>Agaricomycotina</taxon>
        <taxon>Agaricomycetes</taxon>
        <taxon>Agaricomycetidae</taxon>
        <taxon>Agaricales</taxon>
        <taxon>Marasmiineae</taxon>
        <taxon>Physalacriaceae</taxon>
        <taxon>Armillaria</taxon>
    </lineage>
</organism>
<proteinExistence type="predicted"/>
<sequence>MTSKPLADTLKSFPPLPPFDRGHITEWLRMIAFIAWCREVPNGQWAEIALYFVPNDTPGKGILSLMPPTMMDWEAFEPVASRTFATLDSSAGKAALLTANTVGVVMAPWTVLPQIPQIALQAVTSARTALVSGSFPSPPNFGGITDAVRSVLQTADDVQVDQEAMILKTSGGVYLLLGPASMTDCPSAANFRADGFKVIGNLDPSPTLVEEICSQKRYLAFVIEDSSKVSSKL</sequence>
<protein>
    <submittedName>
        <fullName evidence="1">Uncharacterized protein</fullName>
    </submittedName>
</protein>
<gene>
    <name evidence="1" type="ORF">ARMSODRAFT_958916</name>
</gene>
<dbReference type="EMBL" id="KZ293435">
    <property type="protein sequence ID" value="PBK67881.1"/>
    <property type="molecule type" value="Genomic_DNA"/>
</dbReference>
<name>A0A2H3BAH8_9AGAR</name>
<reference evidence="2" key="1">
    <citation type="journal article" date="2017" name="Nat. Ecol. Evol.">
        <title>Genome expansion and lineage-specific genetic innovations in the forest pathogenic fungi Armillaria.</title>
        <authorList>
            <person name="Sipos G."/>
            <person name="Prasanna A.N."/>
            <person name="Walter M.C."/>
            <person name="O'Connor E."/>
            <person name="Balint B."/>
            <person name="Krizsan K."/>
            <person name="Kiss B."/>
            <person name="Hess J."/>
            <person name="Varga T."/>
            <person name="Slot J."/>
            <person name="Riley R."/>
            <person name="Boka B."/>
            <person name="Rigling D."/>
            <person name="Barry K."/>
            <person name="Lee J."/>
            <person name="Mihaltcheva S."/>
            <person name="LaButti K."/>
            <person name="Lipzen A."/>
            <person name="Waldron R."/>
            <person name="Moloney N.M."/>
            <person name="Sperisen C."/>
            <person name="Kredics L."/>
            <person name="Vagvoelgyi C."/>
            <person name="Patrignani A."/>
            <person name="Fitzpatrick D."/>
            <person name="Nagy I."/>
            <person name="Doyle S."/>
            <person name="Anderson J.B."/>
            <person name="Grigoriev I.V."/>
            <person name="Gueldener U."/>
            <person name="Muensterkoetter M."/>
            <person name="Nagy L.G."/>
        </authorList>
    </citation>
    <scope>NUCLEOTIDE SEQUENCE [LARGE SCALE GENOMIC DNA]</scope>
    <source>
        <strain evidence="2">28-4</strain>
    </source>
</reference>
<evidence type="ECO:0000313" key="2">
    <source>
        <dbReference type="Proteomes" id="UP000218334"/>
    </source>
</evidence>
<accession>A0A2H3BAH8</accession>